<evidence type="ECO:0000259" key="4">
    <source>
        <dbReference type="PROSITE" id="PS01124"/>
    </source>
</evidence>
<evidence type="ECO:0000313" key="5">
    <source>
        <dbReference type="EMBL" id="RKE57119.1"/>
    </source>
</evidence>
<dbReference type="InterPro" id="IPR018060">
    <property type="entry name" value="HTH_AraC"/>
</dbReference>
<dbReference type="GO" id="GO:0043565">
    <property type="term" value="F:sequence-specific DNA binding"/>
    <property type="evidence" value="ECO:0007669"/>
    <property type="project" value="InterPro"/>
</dbReference>
<gene>
    <name evidence="5" type="ORF">DFQ12_1995</name>
</gene>
<keyword evidence="1" id="KW-0805">Transcription regulation</keyword>
<reference evidence="5 6" key="1">
    <citation type="submission" date="2018-09" db="EMBL/GenBank/DDBJ databases">
        <title>Genomic Encyclopedia of Type Strains, Phase III (KMG-III): the genomes of soil and plant-associated and newly described type strains.</title>
        <authorList>
            <person name="Whitman W."/>
        </authorList>
    </citation>
    <scope>NUCLEOTIDE SEQUENCE [LARGE SCALE GENOMIC DNA]</scope>
    <source>
        <strain evidence="5 6">CECT 7938</strain>
    </source>
</reference>
<dbReference type="PROSITE" id="PS01124">
    <property type="entry name" value="HTH_ARAC_FAMILY_2"/>
    <property type="match status" value="1"/>
</dbReference>
<dbReference type="InterPro" id="IPR009057">
    <property type="entry name" value="Homeodomain-like_sf"/>
</dbReference>
<dbReference type="PANTHER" id="PTHR43280:SF32">
    <property type="entry name" value="TRANSCRIPTIONAL REGULATORY PROTEIN"/>
    <property type="match status" value="1"/>
</dbReference>
<dbReference type="Pfam" id="PF12833">
    <property type="entry name" value="HTH_18"/>
    <property type="match status" value="1"/>
</dbReference>
<comment type="caution">
    <text evidence="5">The sequence shown here is derived from an EMBL/GenBank/DDBJ whole genome shotgun (WGS) entry which is preliminary data.</text>
</comment>
<keyword evidence="6" id="KW-1185">Reference proteome</keyword>
<accession>A0A420BK87</accession>
<dbReference type="SMART" id="SM00342">
    <property type="entry name" value="HTH_ARAC"/>
    <property type="match status" value="1"/>
</dbReference>
<proteinExistence type="predicted"/>
<keyword evidence="2" id="KW-0238">DNA-binding</keyword>
<dbReference type="RefSeq" id="WP_120258706.1">
    <property type="nucleotide sequence ID" value="NZ_RAPY01000001.1"/>
</dbReference>
<dbReference type="GO" id="GO:0003700">
    <property type="term" value="F:DNA-binding transcription factor activity"/>
    <property type="evidence" value="ECO:0007669"/>
    <property type="project" value="InterPro"/>
</dbReference>
<dbReference type="Proteomes" id="UP000286246">
    <property type="component" value="Unassembled WGS sequence"/>
</dbReference>
<dbReference type="OrthoDB" id="956952at2"/>
<evidence type="ECO:0000256" key="3">
    <source>
        <dbReference type="ARBA" id="ARBA00023163"/>
    </source>
</evidence>
<evidence type="ECO:0000313" key="6">
    <source>
        <dbReference type="Proteomes" id="UP000286246"/>
    </source>
</evidence>
<protein>
    <submittedName>
        <fullName evidence="5">Helix-turn-helix protein</fullName>
    </submittedName>
</protein>
<evidence type="ECO:0000256" key="1">
    <source>
        <dbReference type="ARBA" id="ARBA00023015"/>
    </source>
</evidence>
<dbReference type="AlphaFoldDB" id="A0A420BK87"/>
<name>A0A420BK87_SPHD1</name>
<keyword evidence="3" id="KW-0804">Transcription</keyword>
<organism evidence="5 6">
    <name type="scientific">Sphingobacterium detergens</name>
    <dbReference type="NCBI Taxonomy" id="1145106"/>
    <lineage>
        <taxon>Bacteria</taxon>
        <taxon>Pseudomonadati</taxon>
        <taxon>Bacteroidota</taxon>
        <taxon>Sphingobacteriia</taxon>
        <taxon>Sphingobacteriales</taxon>
        <taxon>Sphingobacteriaceae</taxon>
        <taxon>Sphingobacterium</taxon>
    </lineage>
</organism>
<dbReference type="EMBL" id="RAPY01000001">
    <property type="protein sequence ID" value="RKE57119.1"/>
    <property type="molecule type" value="Genomic_DNA"/>
</dbReference>
<dbReference type="PANTHER" id="PTHR43280">
    <property type="entry name" value="ARAC-FAMILY TRANSCRIPTIONAL REGULATOR"/>
    <property type="match status" value="1"/>
</dbReference>
<evidence type="ECO:0000256" key="2">
    <source>
        <dbReference type="ARBA" id="ARBA00023125"/>
    </source>
</evidence>
<dbReference type="Gene3D" id="1.10.10.60">
    <property type="entry name" value="Homeodomain-like"/>
    <property type="match status" value="1"/>
</dbReference>
<sequence length="126" mass="14224">MKSESRAAQITTQYLLFLDRHIDDVIQGRTIEFMAIDAIASELAITAKHLSYTIQREKGNHPGYFYNQKIIAKAKDLLINSSLSIAKIAFLFTYDASNFSKFFKKATGETPGSFRKSLHCATILEK</sequence>
<dbReference type="SUPFAM" id="SSF46689">
    <property type="entry name" value="Homeodomain-like"/>
    <property type="match status" value="1"/>
</dbReference>
<feature type="domain" description="HTH araC/xylS-type" evidence="4">
    <location>
        <begin position="12"/>
        <end position="117"/>
    </location>
</feature>